<name>E8QZB2_ISOPI</name>
<dbReference type="HOGENOM" id="CLU_3099712_0_0_0"/>
<protein>
    <submittedName>
        <fullName evidence="1">Uncharacterized protein</fullName>
    </submittedName>
</protein>
<dbReference type="eggNOG" id="ENOG5033NPS">
    <property type="taxonomic scope" value="Bacteria"/>
</dbReference>
<dbReference type="InParanoid" id="E8QZB2"/>
<dbReference type="KEGG" id="ipa:Isop_3685"/>
<keyword evidence="2" id="KW-1185">Reference proteome</keyword>
<reference key="1">
    <citation type="submission" date="2010-11" db="EMBL/GenBank/DDBJ databases">
        <title>The complete sequence of chromosome of Isophaera pallida ATCC 43644.</title>
        <authorList>
            <consortium name="US DOE Joint Genome Institute (JGI-PGF)"/>
            <person name="Lucas S."/>
            <person name="Copeland A."/>
            <person name="Lapidus A."/>
            <person name="Bruce D."/>
            <person name="Goodwin L."/>
            <person name="Pitluck S."/>
            <person name="Kyrpides N."/>
            <person name="Mavromatis K."/>
            <person name="Pagani I."/>
            <person name="Ivanova N."/>
            <person name="Saunders E."/>
            <person name="Brettin T."/>
            <person name="Detter J.C."/>
            <person name="Han C."/>
            <person name="Tapia R."/>
            <person name="Land M."/>
            <person name="Hauser L."/>
            <person name="Markowitz V."/>
            <person name="Cheng J.-F."/>
            <person name="Hugenholtz P."/>
            <person name="Woyke T."/>
            <person name="Wu D."/>
            <person name="Eisen J.A."/>
        </authorList>
    </citation>
    <scope>NUCLEOTIDE SEQUENCE</scope>
    <source>
        <strain>ATCC 43644</strain>
    </source>
</reference>
<dbReference type="RefSeq" id="WP_013566529.1">
    <property type="nucleotide sequence ID" value="NC_014962.1"/>
</dbReference>
<sequence length="51" mass="6145">MSVNDVVKRNWIEIQKRYPYPVNAIGVRIQAKDEKTLRIWRDEGIDKFVKK</sequence>
<evidence type="ECO:0000313" key="1">
    <source>
        <dbReference type="EMBL" id="ADV64241.1"/>
    </source>
</evidence>
<reference evidence="1 2" key="2">
    <citation type="journal article" date="2011" name="Stand. Genomic Sci.">
        <title>Complete genome sequence of Isosphaera pallida type strain (IS1B).</title>
        <authorList>
            <consortium name="US DOE Joint Genome Institute (JGI-PGF)"/>
            <person name="Goker M."/>
            <person name="Cleland D."/>
            <person name="Saunders E."/>
            <person name="Lapidus A."/>
            <person name="Nolan M."/>
            <person name="Lucas S."/>
            <person name="Hammon N."/>
            <person name="Deshpande S."/>
            <person name="Cheng J.F."/>
            <person name="Tapia R."/>
            <person name="Han C."/>
            <person name="Goodwin L."/>
            <person name="Pitluck S."/>
            <person name="Liolios K."/>
            <person name="Pagani I."/>
            <person name="Ivanova N."/>
            <person name="Mavromatis K."/>
            <person name="Pati A."/>
            <person name="Chen A."/>
            <person name="Palaniappan K."/>
            <person name="Land M."/>
            <person name="Hauser L."/>
            <person name="Chang Y.J."/>
            <person name="Jeffries C.D."/>
            <person name="Detter J.C."/>
            <person name="Beck B."/>
            <person name="Woyke T."/>
            <person name="Bristow J."/>
            <person name="Eisen J.A."/>
            <person name="Markowitz V."/>
            <person name="Hugenholtz P."/>
            <person name="Kyrpides N.C."/>
            <person name="Klenk H.P."/>
        </authorList>
    </citation>
    <scope>NUCLEOTIDE SEQUENCE [LARGE SCALE GENOMIC DNA]</scope>
    <source>
        <strain evidence="2">ATCC 43644 / DSM 9630 / IS1B</strain>
    </source>
</reference>
<gene>
    <name evidence="1" type="ordered locus">Isop_3685</name>
</gene>
<organism evidence="1 2">
    <name type="scientific">Isosphaera pallida (strain ATCC 43644 / DSM 9630 / IS1B)</name>
    <dbReference type="NCBI Taxonomy" id="575540"/>
    <lineage>
        <taxon>Bacteria</taxon>
        <taxon>Pseudomonadati</taxon>
        <taxon>Planctomycetota</taxon>
        <taxon>Planctomycetia</taxon>
        <taxon>Isosphaerales</taxon>
        <taxon>Isosphaeraceae</taxon>
        <taxon>Isosphaera</taxon>
    </lineage>
</organism>
<proteinExistence type="predicted"/>
<accession>E8QZB2</accession>
<evidence type="ECO:0000313" key="2">
    <source>
        <dbReference type="Proteomes" id="UP000008631"/>
    </source>
</evidence>
<dbReference type="AlphaFoldDB" id="E8QZB2"/>
<dbReference type="Proteomes" id="UP000008631">
    <property type="component" value="Chromosome"/>
</dbReference>
<dbReference type="EMBL" id="CP002353">
    <property type="protein sequence ID" value="ADV64241.1"/>
    <property type="molecule type" value="Genomic_DNA"/>
</dbReference>